<protein>
    <submittedName>
        <fullName evidence="1">Uncharacterized protein</fullName>
    </submittedName>
</protein>
<accession>A0A4Y7R7E8</accession>
<evidence type="ECO:0000313" key="2">
    <source>
        <dbReference type="Proteomes" id="UP000298324"/>
    </source>
</evidence>
<organism evidence="1 2">
    <name type="scientific">Pelotomaculum schinkii</name>
    <dbReference type="NCBI Taxonomy" id="78350"/>
    <lineage>
        <taxon>Bacteria</taxon>
        <taxon>Bacillati</taxon>
        <taxon>Bacillota</taxon>
        <taxon>Clostridia</taxon>
        <taxon>Eubacteriales</taxon>
        <taxon>Desulfotomaculaceae</taxon>
        <taxon>Pelotomaculum</taxon>
    </lineage>
</organism>
<dbReference type="AlphaFoldDB" id="A0A4Y7R7E8"/>
<sequence length="165" mass="19855">MPRKTKKEMIGYITGYNTYWTMNSWNGLIGYSRCIKLYKLPLTKEETDRAYEIICDKDLSTVLWEEMRWLIEVFREETGIHVFTNGRSGGYLVMESHFRDGFPVKDKQELKEMRYDEVREIYNILKRFDRLYEDMVATLKYYCSLPITEETYTVVKTRKVFNEVA</sequence>
<dbReference type="EMBL" id="QFGA01000003">
    <property type="protein sequence ID" value="TEB04767.1"/>
    <property type="molecule type" value="Genomic_DNA"/>
</dbReference>
<proteinExistence type="predicted"/>
<comment type="caution">
    <text evidence="1">The sequence shown here is derived from an EMBL/GenBank/DDBJ whole genome shotgun (WGS) entry which is preliminary data.</text>
</comment>
<dbReference type="Proteomes" id="UP000298324">
    <property type="component" value="Unassembled WGS sequence"/>
</dbReference>
<name>A0A4Y7R7E8_9FIRM</name>
<evidence type="ECO:0000313" key="1">
    <source>
        <dbReference type="EMBL" id="TEB04767.1"/>
    </source>
</evidence>
<gene>
    <name evidence="1" type="ORF">Psch_03529</name>
</gene>
<reference evidence="1 2" key="1">
    <citation type="journal article" date="2018" name="Environ. Microbiol.">
        <title>Novel energy conservation strategies and behaviour of Pelotomaculum schinkii driving syntrophic propionate catabolism.</title>
        <authorList>
            <person name="Hidalgo-Ahumada C.A.P."/>
            <person name="Nobu M.K."/>
            <person name="Narihiro T."/>
            <person name="Tamaki H."/>
            <person name="Liu W.T."/>
            <person name="Kamagata Y."/>
            <person name="Stams A.J.M."/>
            <person name="Imachi H."/>
            <person name="Sousa D.Z."/>
        </authorList>
    </citation>
    <scope>NUCLEOTIDE SEQUENCE [LARGE SCALE GENOMIC DNA]</scope>
    <source>
        <strain evidence="1 2">HH</strain>
    </source>
</reference>
<dbReference type="RefSeq" id="WP_190259096.1">
    <property type="nucleotide sequence ID" value="NZ_QFGA01000003.1"/>
</dbReference>
<keyword evidence="2" id="KW-1185">Reference proteome</keyword>